<evidence type="ECO:0000256" key="1">
    <source>
        <dbReference type="SAM" id="MobiDB-lite"/>
    </source>
</evidence>
<evidence type="ECO:0000313" key="2">
    <source>
        <dbReference type="Proteomes" id="UP000887574"/>
    </source>
</evidence>
<dbReference type="AlphaFoldDB" id="A0A915D1P9"/>
<feature type="region of interest" description="Disordered" evidence="1">
    <location>
        <begin position="119"/>
        <end position="157"/>
    </location>
</feature>
<dbReference type="Proteomes" id="UP000887574">
    <property type="component" value="Unplaced"/>
</dbReference>
<dbReference type="WBParaSite" id="jg14908">
    <property type="protein sequence ID" value="jg14908"/>
    <property type="gene ID" value="jg14908"/>
</dbReference>
<proteinExistence type="predicted"/>
<keyword evidence="2" id="KW-1185">Reference proteome</keyword>
<accession>A0A915D1P9</accession>
<organism evidence="2 3">
    <name type="scientific">Ditylenchus dipsaci</name>
    <dbReference type="NCBI Taxonomy" id="166011"/>
    <lineage>
        <taxon>Eukaryota</taxon>
        <taxon>Metazoa</taxon>
        <taxon>Ecdysozoa</taxon>
        <taxon>Nematoda</taxon>
        <taxon>Chromadorea</taxon>
        <taxon>Rhabditida</taxon>
        <taxon>Tylenchina</taxon>
        <taxon>Tylenchomorpha</taxon>
        <taxon>Sphaerularioidea</taxon>
        <taxon>Anguinidae</taxon>
        <taxon>Anguininae</taxon>
        <taxon>Ditylenchus</taxon>
    </lineage>
</organism>
<protein>
    <submittedName>
        <fullName evidence="3">C2H2-type domain-containing protein</fullName>
    </submittedName>
</protein>
<evidence type="ECO:0000313" key="3">
    <source>
        <dbReference type="WBParaSite" id="jg14908"/>
    </source>
</evidence>
<sequence length="214" mass="24378">MVFELKCVVCEKNCTGECSGGSFDSIISLEAHLVKEHFCEGLVHHCPICHSVYFPSEQTLIKHFQMLHEGQIQQSTEEVSQHSTDNIEQARDASIGMSMRCSPVNNHLFMHSLDVAGPSSRFNDNEDMPRRSQGFQQLRPGHKRPPRSQSRSPMGKETLNDTDFLLEQIYENHIMNGETEHLVNWLGWAITVHLTIVAHATKTMLPNSQRLKKR</sequence>
<reference evidence="3" key="1">
    <citation type="submission" date="2022-11" db="UniProtKB">
        <authorList>
            <consortium name="WormBaseParasite"/>
        </authorList>
    </citation>
    <scope>IDENTIFICATION</scope>
</reference>
<name>A0A915D1P9_9BILA</name>